<evidence type="ECO:0000313" key="2">
    <source>
        <dbReference type="EMBL" id="VFJ48759.1"/>
    </source>
</evidence>
<dbReference type="EMBL" id="CAADEZ010000055">
    <property type="protein sequence ID" value="VFJ48101.1"/>
    <property type="molecule type" value="Genomic_DNA"/>
</dbReference>
<reference evidence="3" key="1">
    <citation type="submission" date="2019-02" db="EMBL/GenBank/DDBJ databases">
        <authorList>
            <person name="Gruber-Vodicka R. H."/>
            <person name="Seah K. B. B."/>
        </authorList>
    </citation>
    <scope>NUCLEOTIDE SEQUENCE</scope>
    <source>
        <strain evidence="1">BECK_BZ163</strain>
        <strain evidence="3">BECK_BZ164</strain>
        <strain evidence="2">BECK_BZ165</strain>
    </source>
</reference>
<sequence>MRREQWGVTRERVKMARERWGMTREREKTIRERRRAGFPHRGIFFTRIPFPRFPTRKIRNKKDRRESPLFGFLGFFDRFVQDFPGR</sequence>
<gene>
    <name evidence="1" type="ORF">BECKFM1743A_GA0114220_100557</name>
    <name evidence="3" type="ORF">BECKFM1743B_GA0114221_101056</name>
    <name evidence="2" type="ORF">BECKFM1743C_GA0114222_100637</name>
</gene>
<proteinExistence type="predicted"/>
<dbReference type="AlphaFoldDB" id="A0A450VXB5"/>
<accession>A0A450VXB5</accession>
<evidence type="ECO:0000313" key="1">
    <source>
        <dbReference type="EMBL" id="VFJ48101.1"/>
    </source>
</evidence>
<dbReference type="EMBL" id="CAADFA010000063">
    <property type="protein sequence ID" value="VFJ48759.1"/>
    <property type="molecule type" value="Genomic_DNA"/>
</dbReference>
<organism evidence="3">
    <name type="scientific">Candidatus Kentrum sp. FM</name>
    <dbReference type="NCBI Taxonomy" id="2126340"/>
    <lineage>
        <taxon>Bacteria</taxon>
        <taxon>Pseudomonadati</taxon>
        <taxon>Pseudomonadota</taxon>
        <taxon>Gammaproteobacteria</taxon>
        <taxon>Candidatus Kentrum</taxon>
    </lineage>
</organism>
<name>A0A450VXB5_9GAMM</name>
<dbReference type="EMBL" id="CAADFL010000105">
    <property type="protein sequence ID" value="VFK09437.1"/>
    <property type="molecule type" value="Genomic_DNA"/>
</dbReference>
<protein>
    <submittedName>
        <fullName evidence="3">Uncharacterized protein</fullName>
    </submittedName>
</protein>
<evidence type="ECO:0000313" key="3">
    <source>
        <dbReference type="EMBL" id="VFK09437.1"/>
    </source>
</evidence>